<keyword evidence="2" id="KW-0812">Transmembrane</keyword>
<evidence type="ECO:0000313" key="5">
    <source>
        <dbReference type="Proteomes" id="UP000683310"/>
    </source>
</evidence>
<reference evidence="4 5" key="1">
    <citation type="submission" date="2021-04" db="EMBL/GenBank/DDBJ databases">
        <title>Nocardia tengchongensis.</title>
        <authorList>
            <person name="Zhuang k."/>
            <person name="Ran Y."/>
            <person name="Li W."/>
        </authorList>
    </citation>
    <scope>NUCLEOTIDE SEQUENCE [LARGE SCALE GENOMIC DNA]</scope>
    <source>
        <strain evidence="4 5">CFH S0057</strain>
    </source>
</reference>
<sequence>MLRTNPLRLSDRLSPAQRRLLKAVVSLLIVVALAVAITILEKRGGTDKPDSSGPPIPDRGAQPAGSAKEINALLGKLKVADELPMTGYSRDRFPHWDTDKPEHGFGDALAQYSRCTTREVVLLRDATGPVKLDPSSCKFSGLGANAGWRDQYGVMDKKTNALKPYKWTTDSSGLDIDHIVALAEAWRSGAAKLDDDTRRHIANDALNLVISDPTANRSKGDQDPSSYLPPGNFRCAYIGHYIQVKLKYGLNVDTKEQSALQTAVKDCISKGEFT</sequence>
<feature type="region of interest" description="Disordered" evidence="1">
    <location>
        <begin position="44"/>
        <end position="65"/>
    </location>
</feature>
<evidence type="ECO:0000313" key="4">
    <source>
        <dbReference type="EMBL" id="QVI19289.1"/>
    </source>
</evidence>
<proteinExistence type="predicted"/>
<dbReference type="PANTHER" id="PTHR24094">
    <property type="entry name" value="SECRETED PROTEIN"/>
    <property type="match status" value="1"/>
</dbReference>
<evidence type="ECO:0000256" key="2">
    <source>
        <dbReference type="SAM" id="Phobius"/>
    </source>
</evidence>
<feature type="domain" description="GmrSD restriction endonucleases C-terminal" evidence="3">
    <location>
        <begin position="161"/>
        <end position="261"/>
    </location>
</feature>
<protein>
    <submittedName>
        <fullName evidence="4">HNH endonuclease</fullName>
    </submittedName>
</protein>
<keyword evidence="4" id="KW-0540">Nuclease</keyword>
<keyword evidence="4" id="KW-0378">Hydrolase</keyword>
<keyword evidence="2" id="KW-1133">Transmembrane helix</keyword>
<dbReference type="Pfam" id="PF07510">
    <property type="entry name" value="GmrSD_C"/>
    <property type="match status" value="1"/>
</dbReference>
<dbReference type="EMBL" id="CP074371">
    <property type="protein sequence ID" value="QVI19289.1"/>
    <property type="molecule type" value="Genomic_DNA"/>
</dbReference>
<keyword evidence="2" id="KW-0472">Membrane</keyword>
<dbReference type="GO" id="GO:0004519">
    <property type="term" value="F:endonuclease activity"/>
    <property type="evidence" value="ECO:0007669"/>
    <property type="project" value="UniProtKB-KW"/>
</dbReference>
<gene>
    <name evidence="4" type="ORF">KHQ06_23020</name>
</gene>
<evidence type="ECO:0000259" key="3">
    <source>
        <dbReference type="Pfam" id="PF07510"/>
    </source>
</evidence>
<evidence type="ECO:0000256" key="1">
    <source>
        <dbReference type="SAM" id="MobiDB-lite"/>
    </source>
</evidence>
<feature type="transmembrane region" description="Helical" evidence="2">
    <location>
        <begin position="20"/>
        <end position="40"/>
    </location>
</feature>
<dbReference type="Proteomes" id="UP000683310">
    <property type="component" value="Chromosome"/>
</dbReference>
<organism evidence="4 5">
    <name type="scientific">Nocardia tengchongensis</name>
    <dbReference type="NCBI Taxonomy" id="2055889"/>
    <lineage>
        <taxon>Bacteria</taxon>
        <taxon>Bacillati</taxon>
        <taxon>Actinomycetota</taxon>
        <taxon>Actinomycetes</taxon>
        <taxon>Mycobacteriales</taxon>
        <taxon>Nocardiaceae</taxon>
        <taxon>Nocardia</taxon>
    </lineage>
</organism>
<keyword evidence="4" id="KW-0255">Endonuclease</keyword>
<accession>A0ABX8CIE1</accession>
<dbReference type="RefSeq" id="WP_213555322.1">
    <property type="nucleotide sequence ID" value="NZ_JBHYZY010000008.1"/>
</dbReference>
<dbReference type="PANTHER" id="PTHR24094:SF15">
    <property type="entry name" value="AMP-DEPENDENT SYNTHETASE_LIGASE DOMAIN-CONTAINING PROTEIN-RELATED"/>
    <property type="match status" value="1"/>
</dbReference>
<keyword evidence="5" id="KW-1185">Reference proteome</keyword>
<name>A0ABX8CIE1_9NOCA</name>
<dbReference type="InterPro" id="IPR011089">
    <property type="entry name" value="GmrSD_C"/>
</dbReference>